<dbReference type="PANTHER" id="PTHR43335:SF4">
    <property type="entry name" value="ABC TRANSPORTER, ATP-BINDING PROTEIN"/>
    <property type="match status" value="1"/>
</dbReference>
<dbReference type="SMART" id="SM00382">
    <property type="entry name" value="AAA"/>
    <property type="match status" value="1"/>
</dbReference>
<protein>
    <submittedName>
        <fullName evidence="6">ABC transporter ATP-binding protein</fullName>
    </submittedName>
</protein>
<keyword evidence="2" id="KW-0813">Transport</keyword>
<dbReference type="InterPro" id="IPR003593">
    <property type="entry name" value="AAA+_ATPase"/>
</dbReference>
<keyword evidence="3" id="KW-0547">Nucleotide-binding</keyword>
<dbReference type="InterPro" id="IPR017871">
    <property type="entry name" value="ABC_transporter-like_CS"/>
</dbReference>
<dbReference type="GO" id="GO:0005524">
    <property type="term" value="F:ATP binding"/>
    <property type="evidence" value="ECO:0007669"/>
    <property type="project" value="UniProtKB-KW"/>
</dbReference>
<organism evidence="6 7">
    <name type="scientific">Streptococcus caledonicus</name>
    <dbReference type="NCBI Taxonomy" id="2614158"/>
    <lineage>
        <taxon>Bacteria</taxon>
        <taxon>Bacillati</taxon>
        <taxon>Bacillota</taxon>
        <taxon>Bacilli</taxon>
        <taxon>Lactobacillales</taxon>
        <taxon>Streptococcaceae</taxon>
        <taxon>Streptococcus</taxon>
    </lineage>
</organism>
<dbReference type="PANTHER" id="PTHR43335">
    <property type="entry name" value="ABC TRANSPORTER, ATP-BINDING PROTEIN"/>
    <property type="match status" value="1"/>
</dbReference>
<evidence type="ECO:0000313" key="6">
    <source>
        <dbReference type="EMBL" id="MFC5630175.1"/>
    </source>
</evidence>
<dbReference type="InterPro" id="IPR003439">
    <property type="entry name" value="ABC_transporter-like_ATP-bd"/>
</dbReference>
<dbReference type="EMBL" id="JBHSOJ010000004">
    <property type="protein sequence ID" value="MFC5630175.1"/>
    <property type="molecule type" value="Genomic_DNA"/>
</dbReference>
<dbReference type="InterPro" id="IPR027417">
    <property type="entry name" value="P-loop_NTPase"/>
</dbReference>
<reference evidence="7" key="1">
    <citation type="journal article" date="2019" name="Int. J. Syst. Evol. Microbiol.">
        <title>The Global Catalogue of Microorganisms (GCM) 10K type strain sequencing project: providing services to taxonomists for standard genome sequencing and annotation.</title>
        <authorList>
            <consortium name="The Broad Institute Genomics Platform"/>
            <consortium name="The Broad Institute Genome Sequencing Center for Infectious Disease"/>
            <person name="Wu L."/>
            <person name="Ma J."/>
        </authorList>
    </citation>
    <scope>NUCLEOTIDE SEQUENCE [LARGE SCALE GENOMIC DNA]</scope>
    <source>
        <strain evidence="7">DT43</strain>
    </source>
</reference>
<dbReference type="PROSITE" id="PS50893">
    <property type="entry name" value="ABC_TRANSPORTER_2"/>
    <property type="match status" value="1"/>
</dbReference>
<dbReference type="CDD" id="cd03268">
    <property type="entry name" value="ABC_BcrA_bacitracin_resist"/>
    <property type="match status" value="1"/>
</dbReference>
<accession>A0ABW0UCY3</accession>
<dbReference type="Gene3D" id="3.40.50.300">
    <property type="entry name" value="P-loop containing nucleotide triphosphate hydrolases"/>
    <property type="match status" value="1"/>
</dbReference>
<evidence type="ECO:0000256" key="2">
    <source>
        <dbReference type="ARBA" id="ARBA00022448"/>
    </source>
</evidence>
<gene>
    <name evidence="6" type="ORF">ACFPQ3_00790</name>
</gene>
<dbReference type="Proteomes" id="UP001596110">
    <property type="component" value="Unassembled WGS sequence"/>
</dbReference>
<sequence>MVMAETLLQINNISKKYGKQEALSHVSFEIKKGEICGLVGQNGAGKTTLIRVLSGLINASSGKIERYQDYKIGALIESPTLYPNMSAYANLKYTALQIGLPKADERIKEVLGLVGLTDVDRKKKVKNFSLGMRQRMAIALAIIDFPDFLILDEPINGLDPSGIKEMRDIILNLRDTFGITILISSHILSELELVVDRFVIMHKGRVIKDIEKAALRAEVENRIHLETTDNDKVAQALLDRNVSLDMLSDYLSIKPEKTVQELIDLVSELNVEIKGIYQIGSSFEDYYLGLLQ</sequence>
<evidence type="ECO:0000256" key="1">
    <source>
        <dbReference type="ARBA" id="ARBA00005417"/>
    </source>
</evidence>
<dbReference type="SUPFAM" id="SSF52540">
    <property type="entry name" value="P-loop containing nucleoside triphosphate hydrolases"/>
    <property type="match status" value="1"/>
</dbReference>
<dbReference type="RefSeq" id="WP_380433466.1">
    <property type="nucleotide sequence ID" value="NZ_JBHSOJ010000004.1"/>
</dbReference>
<evidence type="ECO:0000259" key="5">
    <source>
        <dbReference type="PROSITE" id="PS50893"/>
    </source>
</evidence>
<comment type="similarity">
    <text evidence="1">Belongs to the ABC transporter superfamily.</text>
</comment>
<proteinExistence type="inferred from homology"/>
<feature type="domain" description="ABC transporter" evidence="5">
    <location>
        <begin position="8"/>
        <end position="228"/>
    </location>
</feature>
<dbReference type="PROSITE" id="PS00211">
    <property type="entry name" value="ABC_TRANSPORTER_1"/>
    <property type="match status" value="1"/>
</dbReference>
<evidence type="ECO:0000313" key="7">
    <source>
        <dbReference type="Proteomes" id="UP001596110"/>
    </source>
</evidence>
<dbReference type="Pfam" id="PF00005">
    <property type="entry name" value="ABC_tran"/>
    <property type="match status" value="1"/>
</dbReference>
<comment type="caution">
    <text evidence="6">The sequence shown here is derived from an EMBL/GenBank/DDBJ whole genome shotgun (WGS) entry which is preliminary data.</text>
</comment>
<evidence type="ECO:0000256" key="3">
    <source>
        <dbReference type="ARBA" id="ARBA00022741"/>
    </source>
</evidence>
<name>A0ABW0UCY3_9STRE</name>
<keyword evidence="4 6" id="KW-0067">ATP-binding</keyword>
<keyword evidence="7" id="KW-1185">Reference proteome</keyword>
<evidence type="ECO:0000256" key="4">
    <source>
        <dbReference type="ARBA" id="ARBA00022840"/>
    </source>
</evidence>